<feature type="compositionally biased region" description="Acidic residues" evidence="1">
    <location>
        <begin position="574"/>
        <end position="611"/>
    </location>
</feature>
<dbReference type="RefSeq" id="XP_052947409.1">
    <property type="nucleotide sequence ID" value="XM_053092491.1"/>
</dbReference>
<accession>A0AA38LUS8</accession>
<evidence type="ECO:0008006" key="4">
    <source>
        <dbReference type="Google" id="ProtNLM"/>
    </source>
</evidence>
<dbReference type="Proteomes" id="UP001164286">
    <property type="component" value="Unassembled WGS sequence"/>
</dbReference>
<feature type="region of interest" description="Disordered" evidence="1">
    <location>
        <begin position="567"/>
        <end position="649"/>
    </location>
</feature>
<feature type="region of interest" description="Disordered" evidence="1">
    <location>
        <begin position="189"/>
        <end position="211"/>
    </location>
</feature>
<feature type="region of interest" description="Disordered" evidence="1">
    <location>
        <begin position="666"/>
        <end position="687"/>
    </location>
</feature>
<reference evidence="2" key="1">
    <citation type="journal article" date="2022" name="G3 (Bethesda)">
        <title>High quality genome of the basidiomycete yeast Dioszegia hungarica PDD-24b-2 isolated from cloud water.</title>
        <authorList>
            <person name="Jarrige D."/>
            <person name="Haridas S."/>
            <person name="Bleykasten-Grosshans C."/>
            <person name="Joly M."/>
            <person name="Nadalig T."/>
            <person name="Sancelme M."/>
            <person name="Vuilleumier S."/>
            <person name="Grigoriev I.V."/>
            <person name="Amato P."/>
            <person name="Bringel F."/>
        </authorList>
    </citation>
    <scope>NUCLEOTIDE SEQUENCE</scope>
    <source>
        <strain evidence="2">PDD-24b-2</strain>
    </source>
</reference>
<feature type="compositionally biased region" description="Low complexity" evidence="1">
    <location>
        <begin position="197"/>
        <end position="209"/>
    </location>
</feature>
<comment type="caution">
    <text evidence="2">The sequence shown here is derived from an EMBL/GenBank/DDBJ whole genome shotgun (WGS) entry which is preliminary data.</text>
</comment>
<evidence type="ECO:0000256" key="1">
    <source>
        <dbReference type="SAM" id="MobiDB-lite"/>
    </source>
</evidence>
<sequence>MRSNDIPREIWLNIRSYFFHPGCHITLSQVCVSSRAIYDDDETWKLLCRATGFGRGNREQRQPWRKIFIEVVSHRAKCTVSQCCNFGLPSLREIGDLLTSPQAIADHYSYFEYPHPLSTCRHPETCGRDHSDESFDGRVPPLPGVAPVDVDEAVGDFFLFISEKYRRRAAKARTLPSLDLLRAACVALPPSDPTPLPDTGSDSGSSTGGLEDMDLLTAAPIAKPPDVACAVGTLFRSIARTYPMVEPTTIASPPFDSGPSHSAPPSSASVTSDSESEPGLGSDEESDPDWVDPCAFRRIEPACTPHAARLAALQLAPLSWRNRKYVPNRPNCHDHLLRLGGMTFNWFLRGEMQTYYLPETENEYGIDWDDNPARKRDQSSCDRYIVVRYGYCNILETIASSESYTSFLALLTSPPLPLEPCTPVALLHTFCPSSRAVTLSKQLLIDMPEGIAIPLDIWISISAYIVHSTQHITLSQISQASRSLYSGEEIWEELCRSIGIGRGYLERSLSWRKVFIESVSHRARCRAPQCYQFGVPPMKAVGDVLPYPAKVIEHRAYFRKLEPCTCGGKHPQDDSEDDSEDEQDDSEEEGSDEEDYEGTDDDSEAFDDETMGEFFSFLGLPPPPPGSGLPPTHSTVPPPPAPAPTAPAASFSNILGEAMSAFFQPYVGGPTPASDKPADRSRTPRNPRLLPLSWKNRAHVPHSPLLHPFLAETGSVEFQRFLEGEMALYPIKLTLGDALTSTHAGMDWEKADESGERRDPNTEEVEEHPLLARAFATNPPVAEMMVTIDSLFGMNVANHDGVTIKDIIYRLNRHLRQLMTEEERLFATMAGQIGAGGQYRLDHVLRGAPNIPSREGIRDCWLRGALEVTEEGTVIYQLCTRNATFP</sequence>
<dbReference type="AlphaFoldDB" id="A0AA38LUS8"/>
<feature type="compositionally biased region" description="Pro residues" evidence="1">
    <location>
        <begin position="636"/>
        <end position="645"/>
    </location>
</feature>
<dbReference type="GeneID" id="77731696"/>
<keyword evidence="3" id="KW-1185">Reference proteome</keyword>
<proteinExistence type="predicted"/>
<dbReference type="Gene3D" id="1.20.1280.50">
    <property type="match status" value="1"/>
</dbReference>
<dbReference type="EMBL" id="JAKWFO010000004">
    <property type="protein sequence ID" value="KAI9637632.1"/>
    <property type="molecule type" value="Genomic_DNA"/>
</dbReference>
<feature type="region of interest" description="Disordered" evidence="1">
    <location>
        <begin position="250"/>
        <end position="288"/>
    </location>
</feature>
<organism evidence="2 3">
    <name type="scientific">Dioszegia hungarica</name>
    <dbReference type="NCBI Taxonomy" id="4972"/>
    <lineage>
        <taxon>Eukaryota</taxon>
        <taxon>Fungi</taxon>
        <taxon>Dikarya</taxon>
        <taxon>Basidiomycota</taxon>
        <taxon>Agaricomycotina</taxon>
        <taxon>Tremellomycetes</taxon>
        <taxon>Tremellales</taxon>
        <taxon>Bulleribasidiaceae</taxon>
        <taxon>Dioszegia</taxon>
    </lineage>
</organism>
<gene>
    <name evidence="2" type="ORF">MKK02DRAFT_43558</name>
</gene>
<feature type="compositionally biased region" description="Low complexity" evidence="1">
    <location>
        <begin position="257"/>
        <end position="273"/>
    </location>
</feature>
<evidence type="ECO:0000313" key="2">
    <source>
        <dbReference type="EMBL" id="KAI9637632.1"/>
    </source>
</evidence>
<evidence type="ECO:0000313" key="3">
    <source>
        <dbReference type="Proteomes" id="UP001164286"/>
    </source>
</evidence>
<protein>
    <recommendedName>
        <fullName evidence="4">F-box domain-containing protein</fullName>
    </recommendedName>
</protein>
<name>A0AA38LUS8_9TREE</name>